<comment type="caution">
    <text evidence="3">The sequence shown here is derived from an EMBL/GenBank/DDBJ whole genome shotgun (WGS) entry which is preliminary data.</text>
</comment>
<feature type="region of interest" description="Disordered" evidence="1">
    <location>
        <begin position="1"/>
        <end position="32"/>
    </location>
</feature>
<sequence>MLPLHSPAGPPAGTPDDDVDAPQAAAPARPAVRAAEAGDLPAVAAILEPYATRTAVTFDEEPPSLDAWSARFADLAARGLPFLVAELDGEVVGYAYASPWRPKTAYRYTVEDSIYLSPAAQGRGVGTRLMSALLDACSLAGVRQVVAVVADDPAAAGSLPLHRRFGFEVAGVLRDVGVKHGRSVSTMLLQRSLG</sequence>
<protein>
    <submittedName>
        <fullName evidence="3">N-acetyltransferase</fullName>
    </submittedName>
</protein>
<feature type="domain" description="N-acetyltransferase" evidence="2">
    <location>
        <begin position="30"/>
        <end position="194"/>
    </location>
</feature>
<keyword evidence="4" id="KW-1185">Reference proteome</keyword>
<dbReference type="Gene3D" id="3.40.630.30">
    <property type="match status" value="1"/>
</dbReference>
<feature type="compositionally biased region" description="Low complexity" evidence="1">
    <location>
        <begin position="21"/>
        <end position="32"/>
    </location>
</feature>
<dbReference type="InterPro" id="IPR000182">
    <property type="entry name" value="GNAT_dom"/>
</dbReference>
<proteinExistence type="predicted"/>
<reference evidence="4" key="1">
    <citation type="journal article" date="2019" name="Int. J. Syst. Evol. Microbiol.">
        <title>The Global Catalogue of Microorganisms (GCM) 10K type strain sequencing project: providing services to taxonomists for standard genome sequencing and annotation.</title>
        <authorList>
            <consortium name="The Broad Institute Genomics Platform"/>
            <consortium name="The Broad Institute Genome Sequencing Center for Infectious Disease"/>
            <person name="Wu L."/>
            <person name="Ma J."/>
        </authorList>
    </citation>
    <scope>NUCLEOTIDE SEQUENCE [LARGE SCALE GENOMIC DNA]</scope>
    <source>
        <strain evidence="4">CCM 8653</strain>
    </source>
</reference>
<gene>
    <name evidence="3" type="ORF">GCM10007368_15730</name>
</gene>
<dbReference type="PROSITE" id="PS51186">
    <property type="entry name" value="GNAT"/>
    <property type="match status" value="1"/>
</dbReference>
<dbReference type="SUPFAM" id="SSF55729">
    <property type="entry name" value="Acyl-CoA N-acyltransferases (Nat)"/>
    <property type="match status" value="1"/>
</dbReference>
<dbReference type="PANTHER" id="PTHR43072:SF8">
    <property type="entry name" value="ACYLTRANSFERASE FABY-RELATED"/>
    <property type="match status" value="1"/>
</dbReference>
<evidence type="ECO:0000256" key="1">
    <source>
        <dbReference type="SAM" id="MobiDB-lite"/>
    </source>
</evidence>
<accession>A0ABQ2B444</accession>
<dbReference type="RefSeq" id="WP_229737816.1">
    <property type="nucleotide sequence ID" value="NZ_BMDG01000004.1"/>
</dbReference>
<dbReference type="PANTHER" id="PTHR43072">
    <property type="entry name" value="N-ACETYLTRANSFERASE"/>
    <property type="match status" value="1"/>
</dbReference>
<evidence type="ECO:0000313" key="4">
    <source>
        <dbReference type="Proteomes" id="UP000632535"/>
    </source>
</evidence>
<dbReference type="EMBL" id="BMDG01000004">
    <property type="protein sequence ID" value="GGI07350.1"/>
    <property type="molecule type" value="Genomic_DNA"/>
</dbReference>
<dbReference type="CDD" id="cd04301">
    <property type="entry name" value="NAT_SF"/>
    <property type="match status" value="1"/>
</dbReference>
<organism evidence="3 4">
    <name type="scientific">Isoptericola cucumis</name>
    <dbReference type="NCBI Taxonomy" id="1776856"/>
    <lineage>
        <taxon>Bacteria</taxon>
        <taxon>Bacillati</taxon>
        <taxon>Actinomycetota</taxon>
        <taxon>Actinomycetes</taxon>
        <taxon>Micrococcales</taxon>
        <taxon>Promicromonosporaceae</taxon>
        <taxon>Isoptericola</taxon>
    </lineage>
</organism>
<name>A0ABQ2B444_9MICO</name>
<dbReference type="Proteomes" id="UP000632535">
    <property type="component" value="Unassembled WGS sequence"/>
</dbReference>
<evidence type="ECO:0000259" key="2">
    <source>
        <dbReference type="PROSITE" id="PS51186"/>
    </source>
</evidence>
<dbReference type="Pfam" id="PF00583">
    <property type="entry name" value="Acetyltransf_1"/>
    <property type="match status" value="1"/>
</dbReference>
<evidence type="ECO:0000313" key="3">
    <source>
        <dbReference type="EMBL" id="GGI07350.1"/>
    </source>
</evidence>
<dbReference type="InterPro" id="IPR016181">
    <property type="entry name" value="Acyl_CoA_acyltransferase"/>
</dbReference>